<reference evidence="1" key="1">
    <citation type="submission" date="2019-08" db="EMBL/GenBank/DDBJ databases">
        <authorList>
            <person name="Kucharzyk K."/>
            <person name="Murdoch R.W."/>
            <person name="Higgins S."/>
            <person name="Loffler F."/>
        </authorList>
    </citation>
    <scope>NUCLEOTIDE SEQUENCE</scope>
</reference>
<name>A0A644WJK5_9ZZZZ</name>
<sequence>MDLFQNPFHILGASTRDNRHRISELAEERSLLFDPNTCMDARSDLTNPRKRLSAEVAWLPGIAPKRAEELMSLLESSPEDLLRLEKLPSISKTNLIATALGRLSDLNTEILADWITVISLGFECIDPEDMRGIINEERIVSGFPEVSDLQSVEFEIQERRKFFCVVIKSALDKMSPKDLVKTITNAVELLTHDGEEQGPILIDDIVDSYEIEAQEFLDKEERNINVIVEKLRAAVDEKRPDTISAPLVSQLIQVVKNWDFVAQPIQVSAKSRGLDHEASHRVARLVRELAVYIFNEHGKLDFSQQLTSMLQEVFAEVGDVAERTSEDGKTLNNIAEQRARLMEEAKDREEKWREEITYVAEIGALFEDKLCISPEGIYWKGHHWNLDSITGVRWGGTRNYANGISTGTVYSIFISDGDFSDFIDTRKEGIFLNFIDRLWKSVGVRLLTEYLEGLRNGKTYRFGSAILSDHGMELERKRLFSSNEKCFCTWSELEISNGPGVFCISKKKDRKFTVSLSYLNEDNIHILEAAITLSRKQGGVMLSNILGD</sequence>
<dbReference type="EMBL" id="VSSQ01000997">
    <property type="protein sequence ID" value="MPM03972.1"/>
    <property type="molecule type" value="Genomic_DNA"/>
</dbReference>
<organism evidence="1">
    <name type="scientific">bioreactor metagenome</name>
    <dbReference type="NCBI Taxonomy" id="1076179"/>
    <lineage>
        <taxon>unclassified sequences</taxon>
        <taxon>metagenomes</taxon>
        <taxon>ecological metagenomes</taxon>
    </lineage>
</organism>
<gene>
    <name evidence="1" type="ORF">SDC9_50239</name>
</gene>
<accession>A0A644WJK5</accession>
<comment type="caution">
    <text evidence="1">The sequence shown here is derived from an EMBL/GenBank/DDBJ whole genome shotgun (WGS) entry which is preliminary data.</text>
</comment>
<proteinExistence type="predicted"/>
<evidence type="ECO:0000313" key="1">
    <source>
        <dbReference type="EMBL" id="MPM03972.1"/>
    </source>
</evidence>
<protein>
    <submittedName>
        <fullName evidence="1">Uncharacterized protein</fullName>
    </submittedName>
</protein>
<dbReference type="AlphaFoldDB" id="A0A644WJK5"/>